<feature type="site" description="Part of a proton relay during catalysis" evidence="12">
    <location>
        <position position="111"/>
    </location>
</feature>
<dbReference type="NCBIfam" id="TIGR00674">
    <property type="entry name" value="dapA"/>
    <property type="match status" value="1"/>
</dbReference>
<dbReference type="InterPro" id="IPR002220">
    <property type="entry name" value="DapA-like"/>
</dbReference>
<comment type="subunit">
    <text evidence="12">Homotetramer; dimer of dimers.</text>
</comment>
<evidence type="ECO:0000256" key="9">
    <source>
        <dbReference type="ARBA" id="ARBA00023239"/>
    </source>
</evidence>
<dbReference type="GO" id="GO:0019877">
    <property type="term" value="P:diaminopimelate biosynthetic process"/>
    <property type="evidence" value="ECO:0007669"/>
    <property type="project" value="UniProtKB-UniRule"/>
</dbReference>
<dbReference type="EC" id="4.3.3.7" evidence="4 12"/>
<feature type="binding site" evidence="12 15">
    <location>
        <position position="49"/>
    </location>
    <ligand>
        <name>pyruvate</name>
        <dbReference type="ChEBI" id="CHEBI:15361"/>
    </ligand>
</feature>
<dbReference type="Gene3D" id="3.20.20.70">
    <property type="entry name" value="Aldolase class I"/>
    <property type="match status" value="1"/>
</dbReference>
<gene>
    <name evidence="12 16" type="primary">dapA</name>
    <name evidence="16" type="ORF">H9746_01530</name>
</gene>
<reference evidence="16" key="2">
    <citation type="submission" date="2021-04" db="EMBL/GenBank/DDBJ databases">
        <authorList>
            <person name="Gilroy R."/>
        </authorList>
    </citation>
    <scope>NUCLEOTIDE SEQUENCE</scope>
    <source>
        <strain evidence="16">CHK193-4272</strain>
    </source>
</reference>
<feature type="active site" description="Proton donor/acceptor" evidence="12 14">
    <location>
        <position position="136"/>
    </location>
</feature>
<reference evidence="16" key="1">
    <citation type="journal article" date="2021" name="PeerJ">
        <title>Extensive microbial diversity within the chicken gut microbiome revealed by metagenomics and culture.</title>
        <authorList>
            <person name="Gilroy R."/>
            <person name="Ravi A."/>
            <person name="Getino M."/>
            <person name="Pursley I."/>
            <person name="Horton D.L."/>
            <person name="Alikhan N.F."/>
            <person name="Baker D."/>
            <person name="Gharbi K."/>
            <person name="Hall N."/>
            <person name="Watson M."/>
            <person name="Adriaenssens E.M."/>
            <person name="Foster-Nyarko E."/>
            <person name="Jarju S."/>
            <person name="Secka A."/>
            <person name="Antonio M."/>
            <person name="Oren A."/>
            <person name="Chaudhuri R.R."/>
            <person name="La Ragione R."/>
            <person name="Hildebrand F."/>
            <person name="Pallen M.J."/>
        </authorList>
    </citation>
    <scope>NUCLEOTIDE SEQUENCE</scope>
    <source>
        <strain evidence="16">CHK193-4272</strain>
    </source>
</reference>
<dbReference type="AlphaFoldDB" id="A0A9D1PG70"/>
<evidence type="ECO:0000256" key="2">
    <source>
        <dbReference type="ARBA" id="ARBA00005120"/>
    </source>
</evidence>
<dbReference type="EMBL" id="DXIE01000013">
    <property type="protein sequence ID" value="HIV61521.1"/>
    <property type="molecule type" value="Genomic_DNA"/>
</dbReference>
<evidence type="ECO:0000256" key="8">
    <source>
        <dbReference type="ARBA" id="ARBA00023154"/>
    </source>
</evidence>
<dbReference type="PRINTS" id="PR00146">
    <property type="entry name" value="DHPICSNTHASE"/>
</dbReference>
<dbReference type="SMART" id="SM01130">
    <property type="entry name" value="DHDPS"/>
    <property type="match status" value="1"/>
</dbReference>
<evidence type="ECO:0000256" key="3">
    <source>
        <dbReference type="ARBA" id="ARBA00007592"/>
    </source>
</evidence>
<evidence type="ECO:0000256" key="13">
    <source>
        <dbReference type="PIRNR" id="PIRNR001365"/>
    </source>
</evidence>
<dbReference type="CDD" id="cd00950">
    <property type="entry name" value="DHDPS"/>
    <property type="match status" value="1"/>
</dbReference>
<sequence>MKKPIFTGAGVAIVTPFIDDETVNYEEFGKIIDHQIANGTDAIIVMGTTGESPTCPEDEHEEIVDFCCKHVAGRVPVIAGAGSNDTKTAVKLTKSAKASGADGVLSVTPYYNKTTQAGLIAHFNAIADCEIPVILYSVPSRTGVSFTANTYKELSKHPYINGVKEASGNFSLIAETLALCGDDLNIWSGNDDQIVPLMSMGGKGVISVLSNVAPQAVHNICQLCFDGKFDKAAKMQLDYLELANSLFCEVNPIPVKKAMQILGWNVGKLRLPLVEPTEEHTARIRAALGQMGCEI</sequence>
<dbReference type="PANTHER" id="PTHR12128">
    <property type="entry name" value="DIHYDRODIPICOLINATE SYNTHASE"/>
    <property type="match status" value="1"/>
</dbReference>
<evidence type="ECO:0000256" key="10">
    <source>
        <dbReference type="ARBA" id="ARBA00023270"/>
    </source>
</evidence>
<dbReference type="InterPro" id="IPR005263">
    <property type="entry name" value="DapA"/>
</dbReference>
<feature type="site" description="Part of a proton relay during catalysis" evidence="12">
    <location>
        <position position="48"/>
    </location>
</feature>
<dbReference type="Proteomes" id="UP000886808">
    <property type="component" value="Unassembled WGS sequence"/>
</dbReference>
<keyword evidence="9 12" id="KW-0456">Lyase</keyword>
<evidence type="ECO:0000313" key="17">
    <source>
        <dbReference type="Proteomes" id="UP000886808"/>
    </source>
</evidence>
<proteinExistence type="inferred from homology"/>
<keyword evidence="10 12" id="KW-0704">Schiff base</keyword>
<comment type="subcellular location">
    <subcellularLocation>
        <location evidence="12">Cytoplasm</location>
    </subcellularLocation>
</comment>
<evidence type="ECO:0000256" key="1">
    <source>
        <dbReference type="ARBA" id="ARBA00003294"/>
    </source>
</evidence>
<comment type="function">
    <text evidence="1 12">Catalyzes the condensation of (S)-aspartate-beta-semialdehyde [(S)-ASA] and pyruvate to 4-hydroxy-tetrahydrodipicolinate (HTPA).</text>
</comment>
<keyword evidence="7 12" id="KW-0220">Diaminopimelate biosynthesis</keyword>
<feature type="binding site" evidence="12 15">
    <location>
        <position position="206"/>
    </location>
    <ligand>
        <name>pyruvate</name>
        <dbReference type="ChEBI" id="CHEBI:15361"/>
    </ligand>
</feature>
<dbReference type="PIRSF" id="PIRSF001365">
    <property type="entry name" value="DHDPS"/>
    <property type="match status" value="1"/>
</dbReference>
<evidence type="ECO:0000313" key="16">
    <source>
        <dbReference type="EMBL" id="HIV61521.1"/>
    </source>
</evidence>
<accession>A0A9D1PG70</accession>
<dbReference type="GO" id="GO:0005829">
    <property type="term" value="C:cytosol"/>
    <property type="evidence" value="ECO:0007669"/>
    <property type="project" value="TreeGrafter"/>
</dbReference>
<comment type="similarity">
    <text evidence="3 12 13">Belongs to the DapA family.</text>
</comment>
<keyword evidence="6 12" id="KW-0028">Amino-acid biosynthesis</keyword>
<name>A0A9D1PG70_9FIRM</name>
<feature type="active site" description="Schiff-base intermediate with substrate" evidence="12 14">
    <location>
        <position position="164"/>
    </location>
</feature>
<dbReference type="GO" id="GO:0009089">
    <property type="term" value="P:lysine biosynthetic process via diaminopimelate"/>
    <property type="evidence" value="ECO:0007669"/>
    <property type="project" value="UniProtKB-UniRule"/>
</dbReference>
<protein>
    <recommendedName>
        <fullName evidence="4 12">4-hydroxy-tetrahydrodipicolinate synthase</fullName>
        <shortName evidence="12">HTPA synthase</shortName>
        <ecNumber evidence="4 12">4.3.3.7</ecNumber>
    </recommendedName>
</protein>
<keyword evidence="8 12" id="KW-0457">Lysine biosynthesis</keyword>
<comment type="caution">
    <text evidence="16">The sequence shown here is derived from an EMBL/GenBank/DDBJ whole genome shotgun (WGS) entry which is preliminary data.</text>
</comment>
<evidence type="ECO:0000256" key="14">
    <source>
        <dbReference type="PIRSR" id="PIRSR001365-1"/>
    </source>
</evidence>
<evidence type="ECO:0000256" key="12">
    <source>
        <dbReference type="HAMAP-Rule" id="MF_00418"/>
    </source>
</evidence>
<dbReference type="InterPro" id="IPR013785">
    <property type="entry name" value="Aldolase_TIM"/>
</dbReference>
<dbReference type="GO" id="GO:0008840">
    <property type="term" value="F:4-hydroxy-tetrahydrodipicolinate synthase activity"/>
    <property type="evidence" value="ECO:0007669"/>
    <property type="project" value="UniProtKB-UniRule"/>
</dbReference>
<dbReference type="HAMAP" id="MF_00418">
    <property type="entry name" value="DapA"/>
    <property type="match status" value="1"/>
</dbReference>
<comment type="pathway">
    <text evidence="2 12">Amino-acid biosynthesis; L-lysine biosynthesis via DAP pathway; (S)-tetrahydrodipicolinate from L-aspartate: step 3/4.</text>
</comment>
<evidence type="ECO:0000256" key="11">
    <source>
        <dbReference type="ARBA" id="ARBA00047836"/>
    </source>
</evidence>
<evidence type="ECO:0000256" key="4">
    <source>
        <dbReference type="ARBA" id="ARBA00012086"/>
    </source>
</evidence>
<dbReference type="PANTHER" id="PTHR12128:SF66">
    <property type="entry name" value="4-HYDROXY-2-OXOGLUTARATE ALDOLASE, MITOCHONDRIAL"/>
    <property type="match status" value="1"/>
</dbReference>
<keyword evidence="5 12" id="KW-0963">Cytoplasm</keyword>
<evidence type="ECO:0000256" key="7">
    <source>
        <dbReference type="ARBA" id="ARBA00022915"/>
    </source>
</evidence>
<dbReference type="Pfam" id="PF00701">
    <property type="entry name" value="DHDPS"/>
    <property type="match status" value="1"/>
</dbReference>
<dbReference type="SUPFAM" id="SSF51569">
    <property type="entry name" value="Aldolase"/>
    <property type="match status" value="1"/>
</dbReference>
<evidence type="ECO:0000256" key="15">
    <source>
        <dbReference type="PIRSR" id="PIRSR001365-2"/>
    </source>
</evidence>
<evidence type="ECO:0000256" key="6">
    <source>
        <dbReference type="ARBA" id="ARBA00022605"/>
    </source>
</evidence>
<dbReference type="PROSITE" id="PS00665">
    <property type="entry name" value="DHDPS_1"/>
    <property type="match status" value="1"/>
</dbReference>
<comment type="catalytic activity">
    <reaction evidence="11 12">
        <text>L-aspartate 4-semialdehyde + pyruvate = (2S,4S)-4-hydroxy-2,3,4,5-tetrahydrodipicolinate + H2O + H(+)</text>
        <dbReference type="Rhea" id="RHEA:34171"/>
        <dbReference type="ChEBI" id="CHEBI:15361"/>
        <dbReference type="ChEBI" id="CHEBI:15377"/>
        <dbReference type="ChEBI" id="CHEBI:15378"/>
        <dbReference type="ChEBI" id="CHEBI:67139"/>
        <dbReference type="ChEBI" id="CHEBI:537519"/>
        <dbReference type="EC" id="4.3.3.7"/>
    </reaction>
</comment>
<dbReference type="InterPro" id="IPR020624">
    <property type="entry name" value="Schiff_base-form_aldolases_CS"/>
</dbReference>
<dbReference type="PROSITE" id="PS00666">
    <property type="entry name" value="DHDPS_2"/>
    <property type="match status" value="1"/>
</dbReference>
<organism evidence="16 17">
    <name type="scientific">Candidatus Butyricicoccus avistercoris</name>
    <dbReference type="NCBI Taxonomy" id="2838518"/>
    <lineage>
        <taxon>Bacteria</taxon>
        <taxon>Bacillati</taxon>
        <taxon>Bacillota</taxon>
        <taxon>Clostridia</taxon>
        <taxon>Eubacteriales</taxon>
        <taxon>Butyricicoccaceae</taxon>
        <taxon>Butyricicoccus</taxon>
    </lineage>
</organism>
<comment type="caution">
    <text evidence="12">Was originally thought to be a dihydrodipicolinate synthase (DHDPS), catalyzing the condensation of (S)-aspartate-beta-semialdehyde [(S)-ASA] and pyruvate to dihydrodipicolinate (DHDP). However, it was shown in E.coli that the product of the enzymatic reaction is not dihydrodipicolinate but in fact (4S)-4-hydroxy-2,3,4,5-tetrahydro-(2S)-dipicolinic acid (HTPA), and that the consecutive dehydration reaction leading to DHDP is not spontaneous but catalyzed by DapB.</text>
</comment>
<dbReference type="InterPro" id="IPR020625">
    <property type="entry name" value="Schiff_base-form_aldolases_AS"/>
</dbReference>
<evidence type="ECO:0000256" key="5">
    <source>
        <dbReference type="ARBA" id="ARBA00022490"/>
    </source>
</evidence>